<dbReference type="InterPro" id="IPR007356">
    <property type="entry name" value="tRNA_m1G_MeTrfase_euk"/>
</dbReference>
<feature type="region of interest" description="Disordered" evidence="9">
    <location>
        <begin position="1"/>
        <end position="73"/>
    </location>
</feature>
<keyword evidence="5" id="KW-0949">S-adenosyl-L-methionine</keyword>
<dbReference type="PROSITE" id="PS51675">
    <property type="entry name" value="SAM_MT_TRM10"/>
    <property type="match status" value="1"/>
</dbReference>
<dbReference type="InterPro" id="IPR038459">
    <property type="entry name" value="MT_TRM10-typ_sf"/>
</dbReference>
<dbReference type="GO" id="GO:0052905">
    <property type="term" value="F:tRNA (guanosine(9)-N1)-methyltransferase activity"/>
    <property type="evidence" value="ECO:0007669"/>
    <property type="project" value="UniProtKB-EC"/>
</dbReference>
<keyword evidence="4" id="KW-0808">Transferase</keyword>
<sequence length="247" mass="28140">MANLEESTETASETTVLSKNAQKRLLKQQKFAETRAEWKAKTREKKRARKAQRRLEPLEDPKPGARKTPTEQEPKLGQILIDLSFEGLMNQKICRCYALNRRTTKPYRLVVAGLGGDLERRMETAFPEYTKWDIEFSSKSLEEYKNGQTIVYLSPDADKVLSEIDPACTYVIGGLIDRNRHKNAAAIRANELGIETAKLPLGDHIKLKSSQVLTIVHVYELMCKQRECGSWAEAISAVIPERKRVHE</sequence>
<feature type="compositionally biased region" description="Basic residues" evidence="9">
    <location>
        <begin position="42"/>
        <end position="52"/>
    </location>
</feature>
<dbReference type="Gene3D" id="3.40.1280.30">
    <property type="match status" value="1"/>
</dbReference>
<keyword evidence="3" id="KW-0489">Methyltransferase</keyword>
<evidence type="ECO:0000256" key="3">
    <source>
        <dbReference type="ARBA" id="ARBA00022603"/>
    </source>
</evidence>
<gene>
    <name evidence="11" type="ORF">PSACC_01450</name>
</gene>
<dbReference type="InterPro" id="IPR028564">
    <property type="entry name" value="MT_TRM10-typ"/>
</dbReference>
<evidence type="ECO:0000259" key="10">
    <source>
        <dbReference type="PROSITE" id="PS51675"/>
    </source>
</evidence>
<name>A0A2H9TM61_9FUNG</name>
<dbReference type="PANTHER" id="PTHR13563:SF13">
    <property type="entry name" value="TRNA METHYLTRANSFERASE 10 HOMOLOG A"/>
    <property type="match status" value="1"/>
</dbReference>
<dbReference type="CDD" id="cd18089">
    <property type="entry name" value="SPOUT_Trm10-like"/>
    <property type="match status" value="1"/>
</dbReference>
<evidence type="ECO:0000256" key="4">
    <source>
        <dbReference type="ARBA" id="ARBA00022679"/>
    </source>
</evidence>
<feature type="compositionally biased region" description="Basic and acidic residues" evidence="9">
    <location>
        <begin position="30"/>
        <end position="41"/>
    </location>
</feature>
<evidence type="ECO:0000256" key="1">
    <source>
        <dbReference type="ARBA" id="ARBA00012797"/>
    </source>
</evidence>
<feature type="domain" description="SAM-dependent MTase TRM10-type" evidence="10">
    <location>
        <begin position="50"/>
        <end position="246"/>
    </location>
</feature>
<comment type="caution">
    <text evidence="11">The sequence shown here is derived from an EMBL/GenBank/DDBJ whole genome shotgun (WGS) entry which is preliminary data.</text>
</comment>
<organism evidence="11 12">
    <name type="scientific">Paramicrosporidium saccamoebae</name>
    <dbReference type="NCBI Taxonomy" id="1246581"/>
    <lineage>
        <taxon>Eukaryota</taxon>
        <taxon>Fungi</taxon>
        <taxon>Fungi incertae sedis</taxon>
        <taxon>Cryptomycota</taxon>
        <taxon>Cryptomycota incertae sedis</taxon>
        <taxon>Paramicrosporidium</taxon>
    </lineage>
</organism>
<dbReference type="OrthoDB" id="278300at2759"/>
<dbReference type="AlphaFoldDB" id="A0A2H9TM61"/>
<evidence type="ECO:0000256" key="6">
    <source>
        <dbReference type="ARBA" id="ARBA00031792"/>
    </source>
</evidence>
<accession>A0A2H9TM61</accession>
<dbReference type="STRING" id="1246581.A0A2H9TM61"/>
<comment type="catalytic activity">
    <reaction evidence="8">
        <text>guanosine(9) in tRNA + S-adenosyl-L-methionine = N(1)-methylguanosine(9) in tRNA + S-adenosyl-L-homocysteine + H(+)</text>
        <dbReference type="Rhea" id="RHEA:43156"/>
        <dbReference type="Rhea" id="RHEA-COMP:10367"/>
        <dbReference type="Rhea" id="RHEA-COMP:10368"/>
        <dbReference type="ChEBI" id="CHEBI:15378"/>
        <dbReference type="ChEBI" id="CHEBI:57856"/>
        <dbReference type="ChEBI" id="CHEBI:59789"/>
        <dbReference type="ChEBI" id="CHEBI:73542"/>
        <dbReference type="ChEBI" id="CHEBI:74269"/>
        <dbReference type="EC" id="2.1.1.221"/>
    </reaction>
</comment>
<dbReference type="EC" id="2.1.1.221" evidence="1"/>
<dbReference type="GO" id="GO:0000049">
    <property type="term" value="F:tRNA binding"/>
    <property type="evidence" value="ECO:0007669"/>
    <property type="project" value="TreeGrafter"/>
</dbReference>
<dbReference type="PANTHER" id="PTHR13563">
    <property type="entry name" value="TRNA (GUANINE-9-) METHYLTRANSFERASE"/>
    <property type="match status" value="1"/>
</dbReference>
<evidence type="ECO:0000256" key="5">
    <source>
        <dbReference type="ARBA" id="ARBA00022691"/>
    </source>
</evidence>
<proteinExistence type="predicted"/>
<protein>
    <recommendedName>
        <fullName evidence="2">tRNA (guanine(9)-N1)-methyltransferase</fullName>
        <ecNumber evidence="1">2.1.1.221</ecNumber>
    </recommendedName>
    <alternativeName>
        <fullName evidence="7">tRNA methyltransferase 10</fullName>
    </alternativeName>
    <alternativeName>
        <fullName evidence="6">tRNA(m1G9)-methyltransferase</fullName>
    </alternativeName>
</protein>
<feature type="compositionally biased region" description="Basic and acidic residues" evidence="9">
    <location>
        <begin position="53"/>
        <end position="73"/>
    </location>
</feature>
<dbReference type="GO" id="GO:0005634">
    <property type="term" value="C:nucleus"/>
    <property type="evidence" value="ECO:0007669"/>
    <property type="project" value="TreeGrafter"/>
</dbReference>
<dbReference type="EMBL" id="MTSL01000105">
    <property type="protein sequence ID" value="PJF18740.1"/>
    <property type="molecule type" value="Genomic_DNA"/>
</dbReference>
<evidence type="ECO:0000313" key="12">
    <source>
        <dbReference type="Proteomes" id="UP000240830"/>
    </source>
</evidence>
<evidence type="ECO:0000256" key="2">
    <source>
        <dbReference type="ARBA" id="ARBA00020451"/>
    </source>
</evidence>
<evidence type="ECO:0000256" key="8">
    <source>
        <dbReference type="ARBA" id="ARBA00048434"/>
    </source>
</evidence>
<reference evidence="11 12" key="1">
    <citation type="submission" date="2016-10" db="EMBL/GenBank/DDBJ databases">
        <title>The genome of Paramicrosporidium saccamoebae is the missing link in understanding Cryptomycota and Microsporidia evolution.</title>
        <authorList>
            <person name="Quandt C.A."/>
            <person name="Beaudet D."/>
            <person name="Corsaro D."/>
            <person name="Michel R."/>
            <person name="Corradi N."/>
            <person name="James T."/>
        </authorList>
    </citation>
    <scope>NUCLEOTIDE SEQUENCE [LARGE SCALE GENOMIC DNA]</scope>
    <source>
        <strain evidence="11 12">KSL3</strain>
    </source>
</reference>
<evidence type="ECO:0000256" key="9">
    <source>
        <dbReference type="SAM" id="MobiDB-lite"/>
    </source>
</evidence>
<dbReference type="GO" id="GO:0002939">
    <property type="term" value="P:tRNA N1-guanine methylation"/>
    <property type="evidence" value="ECO:0007669"/>
    <property type="project" value="EnsemblFungi"/>
</dbReference>
<keyword evidence="12" id="KW-1185">Reference proteome</keyword>
<evidence type="ECO:0000313" key="11">
    <source>
        <dbReference type="EMBL" id="PJF18740.1"/>
    </source>
</evidence>
<dbReference type="Proteomes" id="UP000240830">
    <property type="component" value="Unassembled WGS sequence"/>
</dbReference>
<evidence type="ECO:0000256" key="7">
    <source>
        <dbReference type="ARBA" id="ARBA00032166"/>
    </source>
</evidence>